<dbReference type="InterPro" id="IPR001647">
    <property type="entry name" value="HTH_TetR"/>
</dbReference>
<keyword evidence="1 2" id="KW-0238">DNA-binding</keyword>
<gene>
    <name evidence="4" type="ORF">GCM10009114_26640</name>
</gene>
<dbReference type="Pfam" id="PF00440">
    <property type="entry name" value="TetR_N"/>
    <property type="match status" value="1"/>
</dbReference>
<dbReference type="InterPro" id="IPR009057">
    <property type="entry name" value="Homeodomain-like_sf"/>
</dbReference>
<dbReference type="SUPFAM" id="SSF46689">
    <property type="entry name" value="Homeodomain-like"/>
    <property type="match status" value="1"/>
</dbReference>
<dbReference type="PANTHER" id="PTHR43479">
    <property type="entry name" value="ACREF/ENVCD OPERON REPRESSOR-RELATED"/>
    <property type="match status" value="1"/>
</dbReference>
<dbReference type="Proteomes" id="UP001500359">
    <property type="component" value="Unassembled WGS sequence"/>
</dbReference>
<accession>A0ABP3WXA3</accession>
<protein>
    <submittedName>
        <fullName evidence="4">TetR/AcrR family transcriptional regulator</fullName>
    </submittedName>
</protein>
<comment type="caution">
    <text evidence="4">The sequence shown here is derived from an EMBL/GenBank/DDBJ whole genome shotgun (WGS) entry which is preliminary data.</text>
</comment>
<evidence type="ECO:0000259" key="3">
    <source>
        <dbReference type="PROSITE" id="PS50977"/>
    </source>
</evidence>
<proteinExistence type="predicted"/>
<name>A0ABP3WXA3_9ALTE</name>
<reference evidence="5" key="1">
    <citation type="journal article" date="2019" name="Int. J. Syst. Evol. Microbiol.">
        <title>The Global Catalogue of Microorganisms (GCM) 10K type strain sequencing project: providing services to taxonomists for standard genome sequencing and annotation.</title>
        <authorList>
            <consortium name="The Broad Institute Genomics Platform"/>
            <consortium name="The Broad Institute Genome Sequencing Center for Infectious Disease"/>
            <person name="Wu L."/>
            <person name="Ma J."/>
        </authorList>
    </citation>
    <scope>NUCLEOTIDE SEQUENCE [LARGE SCALE GENOMIC DNA]</scope>
    <source>
        <strain evidence="5">JCM 15896</strain>
    </source>
</reference>
<dbReference type="PROSITE" id="PS50977">
    <property type="entry name" value="HTH_TETR_2"/>
    <property type="match status" value="1"/>
</dbReference>
<dbReference type="InterPro" id="IPR050624">
    <property type="entry name" value="HTH-type_Tx_Regulator"/>
</dbReference>
<organism evidence="4 5">
    <name type="scientific">Aliiglaciecola litoralis</name>
    <dbReference type="NCBI Taxonomy" id="582857"/>
    <lineage>
        <taxon>Bacteria</taxon>
        <taxon>Pseudomonadati</taxon>
        <taxon>Pseudomonadota</taxon>
        <taxon>Gammaproteobacteria</taxon>
        <taxon>Alteromonadales</taxon>
        <taxon>Alteromonadaceae</taxon>
        <taxon>Aliiglaciecola</taxon>
    </lineage>
</organism>
<evidence type="ECO:0000256" key="2">
    <source>
        <dbReference type="PROSITE-ProRule" id="PRU00335"/>
    </source>
</evidence>
<feature type="domain" description="HTH tetR-type" evidence="3">
    <location>
        <begin position="17"/>
        <end position="77"/>
    </location>
</feature>
<evidence type="ECO:0000313" key="4">
    <source>
        <dbReference type="EMBL" id="GAA0858148.1"/>
    </source>
</evidence>
<dbReference type="Pfam" id="PF13972">
    <property type="entry name" value="TetR"/>
    <property type="match status" value="1"/>
</dbReference>
<dbReference type="Gene3D" id="1.10.357.10">
    <property type="entry name" value="Tetracycline Repressor, domain 2"/>
    <property type="match status" value="1"/>
</dbReference>
<dbReference type="PRINTS" id="PR00455">
    <property type="entry name" value="HTHTETR"/>
</dbReference>
<evidence type="ECO:0000256" key="1">
    <source>
        <dbReference type="ARBA" id="ARBA00023125"/>
    </source>
</evidence>
<dbReference type="InterPro" id="IPR025722">
    <property type="entry name" value="TetR"/>
</dbReference>
<keyword evidence="5" id="KW-1185">Reference proteome</keyword>
<feature type="DNA-binding region" description="H-T-H motif" evidence="2">
    <location>
        <begin position="40"/>
        <end position="59"/>
    </location>
</feature>
<evidence type="ECO:0000313" key="5">
    <source>
        <dbReference type="Proteomes" id="UP001500359"/>
    </source>
</evidence>
<sequence>MISKIPQVIDNPWFLFMKTAEKILVVSLDLFNQRGESNVSSVDIALELDISPGNLYYHFKGKEIIVAALFDLYKEQMDKVLTSALRETLTIEDFFYFLYLVLEKGHLFQFLYHNQANLAENHPGVAKSFKKHLRAQEACIEKLLSHFIANGSIKASAVQSLQIVEIIGLVFTQSANYYALKGQSINDETHLYKGLAIILFAVLPYINLPQGELHQLQEAIATHSLVSGLVDEAPRTS</sequence>
<dbReference type="EMBL" id="BAAAFD010000008">
    <property type="protein sequence ID" value="GAA0858148.1"/>
    <property type="molecule type" value="Genomic_DNA"/>
</dbReference>
<dbReference type="PANTHER" id="PTHR43479:SF11">
    <property type="entry name" value="ACREF_ENVCD OPERON REPRESSOR-RELATED"/>
    <property type="match status" value="1"/>
</dbReference>